<dbReference type="Proteomes" id="UP000003763">
    <property type="component" value="Unassembled WGS sequence"/>
</dbReference>
<accession>G5HHQ6</accession>
<dbReference type="PATRIC" id="fig|742733.3.peg.2171"/>
<evidence type="ECO:0000313" key="1">
    <source>
        <dbReference type="EMBL" id="EHE98897.1"/>
    </source>
</evidence>
<reference evidence="1 2" key="1">
    <citation type="submission" date="2011-08" db="EMBL/GenBank/DDBJ databases">
        <title>The Genome Sequence of Clostridium citroniae WAL-17108.</title>
        <authorList>
            <consortium name="The Broad Institute Genome Sequencing Platform"/>
            <person name="Earl A."/>
            <person name="Ward D."/>
            <person name="Feldgarden M."/>
            <person name="Gevers D."/>
            <person name="Finegold S.M."/>
            <person name="Summanen P.H."/>
            <person name="Molitoris D.R."/>
            <person name="Vaisanen M.L."/>
            <person name="Daigneault M."/>
            <person name="Allen-Vercoe E."/>
            <person name="Young S.K."/>
            <person name="Zeng Q."/>
            <person name="Gargeya S."/>
            <person name="Fitzgerald M."/>
            <person name="Haas B."/>
            <person name="Abouelleil A."/>
            <person name="Alvarado L."/>
            <person name="Arachchi H.M."/>
            <person name="Berlin A."/>
            <person name="Brown A."/>
            <person name="Chapman S.B."/>
            <person name="Chen Z."/>
            <person name="Dunbar C."/>
            <person name="Freedman E."/>
            <person name="Gearin G."/>
            <person name="Gellesch M."/>
            <person name="Goldberg J."/>
            <person name="Griggs A."/>
            <person name="Gujja S."/>
            <person name="Heiman D."/>
            <person name="Howarth C."/>
            <person name="Larson L."/>
            <person name="Lui A."/>
            <person name="MacDonald P.J.P."/>
            <person name="Montmayeur A."/>
            <person name="Murphy C."/>
            <person name="Neiman D."/>
            <person name="Pearson M."/>
            <person name="Priest M."/>
            <person name="Roberts A."/>
            <person name="Saif S."/>
            <person name="Shea T."/>
            <person name="Shenoy N."/>
            <person name="Sisk P."/>
            <person name="Stolte C."/>
            <person name="Sykes S."/>
            <person name="Wortman J."/>
            <person name="Nusbaum C."/>
            <person name="Birren B."/>
        </authorList>
    </citation>
    <scope>NUCLEOTIDE SEQUENCE [LARGE SCALE GENOMIC DNA]</scope>
    <source>
        <strain evidence="1 2">WAL-17108</strain>
    </source>
</reference>
<dbReference type="AlphaFoldDB" id="G5HHQ6"/>
<sequence>MGFVCFLLEKEKMYDRFLEEVLNCGSIHTLNQYETVLKRMYPDREMSAYIAYVIKEGRLLICMGAILLAESIAPYVVRFHPIRTGKHVVQVMPGRLWWS</sequence>
<proteinExistence type="predicted"/>
<comment type="caution">
    <text evidence="1">The sequence shown here is derived from an EMBL/GenBank/DDBJ whole genome shotgun (WGS) entry which is preliminary data.</text>
</comment>
<dbReference type="EMBL" id="ADLJ01000015">
    <property type="protein sequence ID" value="EHE98897.1"/>
    <property type="molecule type" value="Genomic_DNA"/>
</dbReference>
<protein>
    <submittedName>
        <fullName evidence="1">Uncharacterized protein</fullName>
    </submittedName>
</protein>
<name>G5HHQ6_9FIRM</name>
<evidence type="ECO:0000313" key="2">
    <source>
        <dbReference type="Proteomes" id="UP000003763"/>
    </source>
</evidence>
<organism evidence="1 2">
    <name type="scientific">[Clostridium] citroniae WAL-17108</name>
    <dbReference type="NCBI Taxonomy" id="742733"/>
    <lineage>
        <taxon>Bacteria</taxon>
        <taxon>Bacillati</taxon>
        <taxon>Bacillota</taxon>
        <taxon>Clostridia</taxon>
        <taxon>Lachnospirales</taxon>
        <taxon>Lachnospiraceae</taxon>
        <taxon>Enterocloster</taxon>
    </lineage>
</organism>
<dbReference type="HOGENOM" id="CLU_2315316_0_0_9"/>
<gene>
    <name evidence="1" type="ORF">HMPREF9469_02096</name>
</gene>